<dbReference type="Proteomes" id="UP000542125">
    <property type="component" value="Unassembled WGS sequence"/>
</dbReference>
<dbReference type="RefSeq" id="WP_257022240.1">
    <property type="nucleotide sequence ID" value="NZ_JACBYR010000001.1"/>
</dbReference>
<dbReference type="PANTHER" id="PTHR42928:SF5">
    <property type="entry name" value="BLR1237 PROTEIN"/>
    <property type="match status" value="1"/>
</dbReference>
<dbReference type="Pfam" id="PF03401">
    <property type="entry name" value="TctC"/>
    <property type="match status" value="1"/>
</dbReference>
<dbReference type="CDD" id="cd13578">
    <property type="entry name" value="PBP2_Bug27"/>
    <property type="match status" value="1"/>
</dbReference>
<evidence type="ECO:0000313" key="3">
    <source>
        <dbReference type="Proteomes" id="UP000542125"/>
    </source>
</evidence>
<dbReference type="PROSITE" id="PS51318">
    <property type="entry name" value="TAT"/>
    <property type="match status" value="1"/>
</dbReference>
<comment type="similarity">
    <text evidence="1">Belongs to the UPF0065 (bug) family.</text>
</comment>
<proteinExistence type="inferred from homology"/>
<evidence type="ECO:0000313" key="2">
    <source>
        <dbReference type="EMBL" id="NYE81537.1"/>
    </source>
</evidence>
<protein>
    <submittedName>
        <fullName evidence="2">Tripartite-type tricarboxylate transporter receptor subunit TctC</fullName>
    </submittedName>
</protein>
<keyword evidence="2" id="KW-0675">Receptor</keyword>
<dbReference type="Gene3D" id="3.40.190.10">
    <property type="entry name" value="Periplasmic binding protein-like II"/>
    <property type="match status" value="1"/>
</dbReference>
<organism evidence="2 3">
    <name type="scientific">Pigmentiphaga litoralis</name>
    <dbReference type="NCBI Taxonomy" id="516702"/>
    <lineage>
        <taxon>Bacteria</taxon>
        <taxon>Pseudomonadati</taxon>
        <taxon>Pseudomonadota</taxon>
        <taxon>Betaproteobacteria</taxon>
        <taxon>Burkholderiales</taxon>
        <taxon>Alcaligenaceae</taxon>
        <taxon>Pigmentiphaga</taxon>
    </lineage>
</organism>
<sequence>MTFHTGRRHVLGLGMALGLFLGLTALAWHHPATAQAYPAKPIKLIVPFAPGGGNDAIARLLGRQLSESLGQPVVIDNRAGAGGRLGVEQGIRAEPDGYTLTLISNSYAANPSLYPIKFDPLKDITPVGMIARAPLLIAVNPKLPARTVPELIALAKTKSGGLTFASSGQGGISHLATELFLKSAGIDMTHVPYKGTSPALTDTVAGLTDVFFSTPGAASPYMKNQRLNVLAVTTPKRSAAEPQIPTVMESGLPDYDVTVWYGIIAPKGLDPAIQKQLNQSINTALGSKEVQDHLKTTGEETSPGTPAAFMDQINKEVALWRRVVADARIQVD</sequence>
<dbReference type="InterPro" id="IPR005064">
    <property type="entry name" value="BUG"/>
</dbReference>
<dbReference type="InterPro" id="IPR006311">
    <property type="entry name" value="TAT_signal"/>
</dbReference>
<dbReference type="PIRSF" id="PIRSF017082">
    <property type="entry name" value="YflP"/>
    <property type="match status" value="1"/>
</dbReference>
<dbReference type="AlphaFoldDB" id="A0A7Y9IR92"/>
<keyword evidence="3" id="KW-1185">Reference proteome</keyword>
<dbReference type="Gene3D" id="3.40.190.150">
    <property type="entry name" value="Bordetella uptake gene, domain 1"/>
    <property type="match status" value="1"/>
</dbReference>
<dbReference type="EMBL" id="JACBYR010000001">
    <property type="protein sequence ID" value="NYE81537.1"/>
    <property type="molecule type" value="Genomic_DNA"/>
</dbReference>
<comment type="caution">
    <text evidence="2">The sequence shown here is derived from an EMBL/GenBank/DDBJ whole genome shotgun (WGS) entry which is preliminary data.</text>
</comment>
<dbReference type="InterPro" id="IPR042100">
    <property type="entry name" value="Bug_dom1"/>
</dbReference>
<dbReference type="PANTHER" id="PTHR42928">
    <property type="entry name" value="TRICARBOXYLATE-BINDING PROTEIN"/>
    <property type="match status" value="1"/>
</dbReference>
<gene>
    <name evidence="2" type="ORF">FHW18_000808</name>
</gene>
<evidence type="ECO:0000256" key="1">
    <source>
        <dbReference type="ARBA" id="ARBA00006987"/>
    </source>
</evidence>
<dbReference type="SUPFAM" id="SSF53850">
    <property type="entry name" value="Periplasmic binding protein-like II"/>
    <property type="match status" value="1"/>
</dbReference>
<reference evidence="2 3" key="1">
    <citation type="submission" date="2020-07" db="EMBL/GenBank/DDBJ databases">
        <title>Genomic Encyclopedia of Type Strains, Phase IV (KMG-V): Genome sequencing to study the core and pangenomes of soil and plant-associated prokaryotes.</title>
        <authorList>
            <person name="Whitman W."/>
        </authorList>
    </citation>
    <scope>NUCLEOTIDE SEQUENCE [LARGE SCALE GENOMIC DNA]</scope>
    <source>
        <strain evidence="2 3">SAS40</strain>
    </source>
</reference>
<accession>A0A7Y9IR92</accession>
<name>A0A7Y9IR92_9BURK</name>